<dbReference type="AlphaFoldDB" id="A0A7U9KXA0"/>
<accession>A0A7U9KXA0</accession>
<organism evidence="1 2">
    <name type="scientific">Streptomyces chrestomyceticus JCM 4735</name>
    <dbReference type="NCBI Taxonomy" id="1306181"/>
    <lineage>
        <taxon>Bacteria</taxon>
        <taxon>Bacillati</taxon>
        <taxon>Actinomycetota</taxon>
        <taxon>Actinomycetes</taxon>
        <taxon>Kitasatosporales</taxon>
        <taxon>Streptomycetaceae</taxon>
        <taxon>Streptomyces</taxon>
    </lineage>
</organism>
<protein>
    <submittedName>
        <fullName evidence="1">Uncharacterized protein</fullName>
    </submittedName>
</protein>
<dbReference type="Proteomes" id="UP000287830">
    <property type="component" value="Unassembled WGS sequence"/>
</dbReference>
<evidence type="ECO:0000313" key="1">
    <source>
        <dbReference type="EMBL" id="GCD36497.1"/>
    </source>
</evidence>
<gene>
    <name evidence="1" type="ORF">OEIGOIKO_04260</name>
</gene>
<name>A0A7U9KXA0_9ACTN</name>
<sequence>MGRTAEGAGAGLAAAPSERLTTDANVYVGMHILATVRMVGVAVADAMLWAT</sequence>
<proteinExistence type="predicted"/>
<reference evidence="1 2" key="1">
    <citation type="submission" date="2018-11" db="EMBL/GenBank/DDBJ databases">
        <title>Whole genome sequence of Streptomyces chrestomyceticus NBRC 13444(T).</title>
        <authorList>
            <person name="Komaki H."/>
            <person name="Tamura T."/>
        </authorList>
    </citation>
    <scope>NUCLEOTIDE SEQUENCE [LARGE SCALE GENOMIC DNA]</scope>
    <source>
        <strain evidence="1 2">NBRC 13444</strain>
    </source>
</reference>
<evidence type="ECO:0000313" key="2">
    <source>
        <dbReference type="Proteomes" id="UP000287830"/>
    </source>
</evidence>
<comment type="caution">
    <text evidence="1">The sequence shown here is derived from an EMBL/GenBank/DDBJ whole genome shotgun (WGS) entry which is preliminary data.</text>
</comment>
<dbReference type="EMBL" id="BHZC01000001">
    <property type="protein sequence ID" value="GCD36497.1"/>
    <property type="molecule type" value="Genomic_DNA"/>
</dbReference>